<keyword evidence="8 16" id="KW-0426">Late protein</keyword>
<feature type="region of interest" description="Amphipathic alpha-helix essential for membrane lytic activity" evidence="16">
    <location>
        <begin position="34"/>
        <end position="54"/>
    </location>
</feature>
<sequence>MDEINFLALAPRRGTQPMLSAWSDIGTSQMNGGAFSWGNLWSGLKTFGSSVKNWGSKAWNSSTGQALRDKLKDTKVQEKIVDAISTGVHGAIDLTQQQLENAIAKRLEKRPTVEPRPPEEDLAVESTVAPSVPVEVTDVPKIEKRPRDDDDIVEVVEKIEGPPSYESLFGNQSVPMTRPALPMARPVLKPPTVPPLSLVDTPTTLDLPPPTRAPAIRRSSARSLGWQGKLNSIVGVGVRPIKRRRCY</sequence>
<keyword evidence="1 16" id="KW-0167">Capsid protein</keyword>
<evidence type="ECO:0000256" key="8">
    <source>
        <dbReference type="ARBA" id="ARBA00022921"/>
    </source>
</evidence>
<comment type="function">
    <text evidence="16">Protease cofactor: Cofactor that activates the viral protease. Binds to viral protease in a 1:1 ratio.</text>
</comment>
<feature type="site" description="Cleavage; by viral protease" evidence="16">
    <location>
        <begin position="236"/>
        <end position="237"/>
    </location>
</feature>
<keyword evidence="2 16" id="KW-1048">Host nucleus</keyword>
<comment type="subcellular location">
    <molecule>Pre-protein VI</molecule>
    <subcellularLocation>
        <location evidence="16">Host nucleus</location>
    </subcellularLocation>
    <subcellularLocation>
        <location evidence="16">Host cytoplasm</location>
    </subcellularLocation>
    <text evidence="16">Shuttles between host cytoplasm and nucleus.</text>
</comment>
<evidence type="ECO:0000256" key="6">
    <source>
        <dbReference type="ARBA" id="ARBA00022843"/>
    </source>
</evidence>
<dbReference type="Proteomes" id="UP000319740">
    <property type="component" value="Segment"/>
</dbReference>
<comment type="PTM">
    <text evidence="16">Ubiquitinated by Nedd4 following partial capsid disassembly; which might play a role in intracellular virus movement during entry.</text>
</comment>
<keyword evidence="14 16" id="KW-1035">Host cytoplasm</keyword>
<organismHost>
    <name type="scientific">Tupaiidae</name>
    <name type="common">tree shrews</name>
    <dbReference type="NCBI Taxonomy" id="9393"/>
</organismHost>
<name>A0A2U9AG92_ADET1</name>
<comment type="subcellular location">
    <molecule>Endosome lysis protein</molecule>
    <subcellularLocation>
        <location evidence="16">Virion</location>
    </subcellularLocation>
    <text evidence="16">Associates with the base of each peripentonal hexon on the capsid interior. Present in around 360 copies per virion.</text>
</comment>
<feature type="region of interest" description="Interaction with hexon protein" evidence="16">
    <location>
        <begin position="48"/>
        <end position="74"/>
    </location>
</feature>
<feature type="chain" id="PRO_5023258295" description="Protease cofactor" evidence="16">
    <location>
        <begin position="237"/>
        <end position="247"/>
    </location>
</feature>
<comment type="function">
    <text evidence="16">Endosome lysis protein: Structural component of the virion that provides increased stability to the particle shell through its interaction with the core-capsid bridging protein and the hexon-linking protein VIII. Fibers shedding during virus entry into host cell allows the endosome lysis protein to be exposed as a membrane-lytic peptide. Exhibits pH-independent membrane fragmentation activity and probably mediates viral rapid escape from host endosome via organellar membrane lysis. It is not clear if it then remains partially associated with the capsid and involved in the intracellular microtubule-dependent transport of capsid to the nucleus, or if it is lost during endosomal penetration.</text>
</comment>
<dbReference type="HAMAP" id="MF_04048">
    <property type="entry name" value="ADV_CAP6"/>
    <property type="match status" value="1"/>
</dbReference>
<feature type="region of interest" description="Interaction with hexon protein" evidence="16">
    <location>
        <begin position="230"/>
        <end position="236"/>
    </location>
</feature>
<comment type="miscellaneous">
    <text evidence="16">All late proteins expressed from the major late promoter are produced by alternative splicing and alternative polyadenylation of the same gene giving rise to non-overlapping ORFs. A leader sequence is present in the N-terminus of all these mRNAs and is recognized by the viral shutoff protein to provide expression although conventional translation via ribosome scanning from the cap has been shut off in the host cell.</text>
</comment>
<keyword evidence="12 16" id="KW-1176">Cytoplasmic inwards viral transport</keyword>
<dbReference type="InterPro" id="IPR004243">
    <property type="entry name" value="McpVI"/>
</dbReference>
<dbReference type="GO" id="GO:0030430">
    <property type="term" value="C:host cell cytoplasm"/>
    <property type="evidence" value="ECO:0007669"/>
    <property type="project" value="UniProtKB-SubCell"/>
</dbReference>
<feature type="disulfide bond" description="Interchain (with Adenovirus protease)" evidence="16">
    <location>
        <position position="246"/>
    </location>
</feature>
<evidence type="ECO:0000256" key="10">
    <source>
        <dbReference type="ARBA" id="ARBA00022952"/>
    </source>
</evidence>
<comment type="domain">
    <text evidence="16">Late-budding domains (L domains) are short sequence motifs essential for viral particle release. They can occur individually or in close proximity within structural proteins. They interacts with sorting cellular proteins of the multivesicular body (MVB) pathway. Most of these proteins are class E vacuolar protein sorting factors belonging to ESCRT-I, ESCRT-II or ESCRT-III complexes. Minor capsid protein 6 contains one L domain: a PPXY motif which binds to the WW domains of HECT (homologous to E6-AP C-terminus) E3 ubiquitin ligases, like NEDD4. In adenoviruses, this motif seems to play a role in microtubule-dependent intracellular trafficking toward the nucleus during virus entry into host cell and in suppression of DAXX-mediated repression of the immediate early E1A promoter.</text>
</comment>
<comment type="induction">
    <text evidence="16">Expressed in the late phase of the viral replicative cycle.</text>
</comment>
<evidence type="ECO:0000313" key="17">
    <source>
        <dbReference type="EMBL" id="AWO77107.1"/>
    </source>
</evidence>
<keyword evidence="5 16" id="KW-1188">Viral release from host cell</keyword>
<comment type="subunit">
    <molecule>Protease cofactor</molecule>
    <text evidence="16">Heterodimer with the viral protease; disulfide-linked. Interacts with the viral protease.</text>
</comment>
<keyword evidence="10 16" id="KW-1177">Microtubular inwards viral transport</keyword>
<feature type="region of interest" description="Binds to importin alpha/beta, involved in hexon nuclear import" evidence="16">
    <location>
        <begin position="237"/>
        <end position="247"/>
    </location>
</feature>
<evidence type="ECO:0000256" key="14">
    <source>
        <dbReference type="ARBA" id="ARBA00023200"/>
    </source>
</evidence>
<keyword evidence="4 16" id="KW-1162">Viral penetration into host cytoplasm</keyword>
<evidence type="ECO:0000256" key="9">
    <source>
        <dbReference type="ARBA" id="ARBA00022950"/>
    </source>
</evidence>
<accession>A0A2U9AG92</accession>
<dbReference type="GO" id="GO:0019028">
    <property type="term" value="C:viral capsid"/>
    <property type="evidence" value="ECO:0007669"/>
    <property type="project" value="UniProtKB-UniRule"/>
</dbReference>
<feature type="short sequence motif" description="Nuclear localization signal" evidence="16">
    <location>
        <begin position="242"/>
        <end position="245"/>
    </location>
</feature>
<feature type="short sequence motif" description="PPXY motif" evidence="16">
    <location>
        <begin position="162"/>
        <end position="165"/>
    </location>
</feature>
<comment type="subunit">
    <molecule>Pre-protein VI</molecule>
    <text evidence="16">Interacts with hexon protein; this interaction allows nuclear import of hexon trimers and possibly pre-capsid assembly. Interacts (via C-terminal NLS) with importin alpha/beta.</text>
</comment>
<keyword evidence="16" id="KW-0597">Phosphoprotein</keyword>
<feature type="propeptide" id="PRO_5016184142" evidence="16">
    <location>
        <begin position="1"/>
        <end position="33"/>
    </location>
</feature>
<keyword evidence="13 16" id="KW-1015">Disulfide bond</keyword>
<dbReference type="Pfam" id="PF02993">
    <property type="entry name" value="MCPVI"/>
    <property type="match status" value="1"/>
</dbReference>
<protein>
    <recommendedName>
        <fullName evidence="16">Pre-protein VI</fullName>
        <shortName evidence="16">pVI</shortName>
    </recommendedName>
    <component>
        <recommendedName>
            <fullName evidence="16">Endosome lysis protein</fullName>
        </recommendedName>
    </component>
    <component>
        <recommendedName>
            <fullName evidence="16">Protease cofactor</fullName>
        </recommendedName>
        <alternativeName>
            <fullName evidence="16">pVI-C</fullName>
        </alternativeName>
    </component>
</protein>
<keyword evidence="11 16" id="KW-1174">Viral penetration via lysis of host organellar membrane</keyword>
<keyword evidence="6 16" id="KW-0832">Ubl conjugation</keyword>
<feature type="site" description="Cleavage; by viral protease" evidence="16">
    <location>
        <begin position="33"/>
        <end position="34"/>
    </location>
</feature>
<gene>
    <name evidence="16" type="primary">L3</name>
</gene>
<keyword evidence="9 16" id="KW-0118">Viral capsid assembly</keyword>
<dbReference type="GO" id="GO:0019076">
    <property type="term" value="P:viral release from host cell"/>
    <property type="evidence" value="ECO:0007669"/>
    <property type="project" value="UniProtKB-UniRule"/>
</dbReference>
<organism evidence="17 18">
    <name type="scientific">Tree shrew adenovirus serotype 1</name>
    <name type="common">TSAdV-1</name>
    <name type="synonym">Tupaia adenovirus 1</name>
    <dbReference type="NCBI Taxonomy" id="47680"/>
    <lineage>
        <taxon>Viruses</taxon>
        <taxon>Varidnaviria</taxon>
        <taxon>Bamfordvirae</taxon>
        <taxon>Preplasmiviricota</taxon>
        <taxon>Polisuviricotina</taxon>
        <taxon>Pharingeaviricetes</taxon>
        <taxon>Rowavirales</taxon>
        <taxon>Adenoviridae</taxon>
        <taxon>Mastadenovirus</taxon>
        <taxon>Mastadenovirus tupaiae</taxon>
        <taxon>Tree shrew mastadenovirus A</taxon>
    </lineage>
</organism>
<dbReference type="GO" id="GO:0075521">
    <property type="term" value="P:microtubule-dependent intracellular transport of viral material towards nucleus"/>
    <property type="evidence" value="ECO:0007669"/>
    <property type="project" value="UniProtKB-UniRule"/>
</dbReference>
<dbReference type="EMBL" id="MF780605">
    <property type="protein sequence ID" value="AWO77107.1"/>
    <property type="molecule type" value="Genomic_DNA"/>
</dbReference>
<feature type="short sequence motif" description="Nuclear export signal" evidence="16">
    <location>
        <begin position="67"/>
        <end position="76"/>
    </location>
</feature>
<comment type="domain">
    <text evidence="16">N-terminal amphipathic alpha-helix domain is essential for the membrane lytic activity.</text>
</comment>
<comment type="similarity">
    <text evidence="16">Belongs to the adenoviridae protein VI family.</text>
</comment>
<evidence type="ECO:0000256" key="5">
    <source>
        <dbReference type="ARBA" id="ARBA00022612"/>
    </source>
</evidence>
<feature type="chain" id="PRO_5023258296" description="Pre-protein VI" evidence="16">
    <location>
        <begin position="1"/>
        <end position="247"/>
    </location>
</feature>
<dbReference type="GO" id="GO:0046729">
    <property type="term" value="C:viral procapsid"/>
    <property type="evidence" value="ECO:0007669"/>
    <property type="project" value="UniProtKB-UniRule"/>
</dbReference>
<comment type="subunit">
    <molecule>Endosome lysis protein</molecule>
    <text evidence="16">Interacts (via PPxY motif) with host NEDD4 ubiquitine ligase; this interaction might play a role in virus intracellular transport during entry. Part of a complex composed of the core-capsid bridging protein, the endosome lysis protein VI and the hexon-linking protein VIII; these interactions bridge the virus core to the capsid. Interacts with peripentonal hexons; this interaction stabilizes the capsid by gluing two peripentonal hexons together and joining them with an adjacent group-of-nine hexon.</text>
</comment>
<evidence type="ECO:0000256" key="7">
    <source>
        <dbReference type="ARBA" id="ARBA00022844"/>
    </source>
</evidence>
<dbReference type="GO" id="GO:0043657">
    <property type="term" value="C:host cell"/>
    <property type="evidence" value="ECO:0007669"/>
    <property type="project" value="GOC"/>
</dbReference>
<feature type="region of interest" description="Involved in endosomal membrane lysis" evidence="16">
    <location>
        <begin position="36"/>
        <end position="53"/>
    </location>
</feature>
<comment type="function">
    <text evidence="16">Pre-protein VI: During virus assembly, promotes hexon trimers nuclear import through nuclear pore complexes via an importin alpha/beta-dependent mechanism. By analogy to herpesviruses capsid assembly, might act as a chaperone to promote the formation of the icosahedral capsid.</text>
</comment>
<evidence type="ECO:0000256" key="16">
    <source>
        <dbReference type="HAMAP-Rule" id="MF_04048"/>
    </source>
</evidence>
<evidence type="ECO:0000256" key="13">
    <source>
        <dbReference type="ARBA" id="ARBA00023157"/>
    </source>
</evidence>
<evidence type="ECO:0000256" key="1">
    <source>
        <dbReference type="ARBA" id="ARBA00022561"/>
    </source>
</evidence>
<dbReference type="GO" id="GO:0039664">
    <property type="term" value="P:lysis of host organelle involved in viral entry into host cell"/>
    <property type="evidence" value="ECO:0007669"/>
    <property type="project" value="UniProtKB-UniRule"/>
</dbReference>
<evidence type="ECO:0000256" key="12">
    <source>
        <dbReference type="ARBA" id="ARBA00023120"/>
    </source>
</evidence>
<evidence type="ECO:0000256" key="2">
    <source>
        <dbReference type="ARBA" id="ARBA00022562"/>
    </source>
</evidence>
<reference evidence="17 18" key="1">
    <citation type="submission" date="2017-08" db="EMBL/GenBank/DDBJ databases">
        <title>The genome of a new adenovirus from tree shrew.</title>
        <authorList>
            <person name="Song Q."/>
            <person name="Sun X."/>
            <person name="Dai J."/>
        </authorList>
    </citation>
    <scope>NUCLEOTIDE SEQUENCE [LARGE SCALE GENOMIC DNA]</scope>
    <source>
        <strain evidence="17">KM</strain>
    </source>
</reference>
<keyword evidence="3 16" id="KW-0945">Host-virus interaction</keyword>
<evidence type="ECO:0000256" key="4">
    <source>
        <dbReference type="ARBA" id="ARBA00022595"/>
    </source>
</evidence>
<proteinExistence type="evidence at transcript level"/>
<evidence type="ECO:0000313" key="18">
    <source>
        <dbReference type="Proteomes" id="UP000319740"/>
    </source>
</evidence>
<keyword evidence="7 16" id="KW-0946">Virion</keyword>
<comment type="PTM">
    <text evidence="16">Protease cofactor: Contains the major nuclear import and export signals. Proteolytically removed during virion maturation. The processing of the C-terminus turns the precursor into a mature viral structural protein and abrogates its ability to promote hexon import and act as a potential chaperone protein.</text>
</comment>
<keyword evidence="15 16" id="KW-1160">Virus entry into host cell</keyword>
<feature type="short sequence motif" description="Nuclear export signal" evidence="16">
    <location>
        <begin position="228"/>
        <end position="239"/>
    </location>
</feature>
<comment type="caution">
    <text evidence="16">Lacks conserved residue(s) required for the propagation of feature annotation.</text>
</comment>
<dbReference type="GO" id="GO:0042025">
    <property type="term" value="C:host cell nucleus"/>
    <property type="evidence" value="ECO:0007669"/>
    <property type="project" value="UniProtKB-SubCell"/>
</dbReference>
<evidence type="ECO:0000256" key="11">
    <source>
        <dbReference type="ARBA" id="ARBA00023099"/>
    </source>
</evidence>
<evidence type="ECO:0000256" key="3">
    <source>
        <dbReference type="ARBA" id="ARBA00022581"/>
    </source>
</evidence>
<evidence type="ECO:0000256" key="15">
    <source>
        <dbReference type="ARBA" id="ARBA00023296"/>
    </source>
</evidence>